<evidence type="ECO:0000256" key="1">
    <source>
        <dbReference type="ARBA" id="ARBA00006915"/>
    </source>
</evidence>
<sequence>MNSASQLRKRTLHMNVAQLLSKKRHGGELTDAEISLLIQGYCDGRVADYQMSALAMAICLQGMTPREVATLTKAMLESGERLPRESSDRRGRPRVDKHSTGGLGDKISLVLAPLLAACDVDVPMISGRGLGLTGGTLDKLESAAGFRSDLTIQQMDAQLQQLGTFIAGASEKIAPADRRLYALRDVTGTVDSVALITASILSKKLAANLDALVMDVKVGSGAFMQRMDDAVELSQSLVRVGAGAGLPTSVLITDMDQPLGETLGNAMEFNEAVEVLSGEGPPAVRELTVELAANLLCQVNVTPDRDTAMDLLSRKLDDGSARQRFEEMIRAQGGSWTKPLKIAPEFSKIDAHCDGYISRFDCRVLGQCVVDIGGGRRQLGDTIDHSVGIRVHARVGQRVNKGDRLLTLHCHREPATDYSSALRGAIEIVDVPVECRPLIIQRIDSLSTTYR</sequence>
<dbReference type="SUPFAM" id="SSF47648">
    <property type="entry name" value="Nucleoside phosphorylase/phosphoribosyltransferase N-terminal domain"/>
    <property type="match status" value="1"/>
</dbReference>
<dbReference type="PIRSF" id="PIRSF000478">
    <property type="entry name" value="TP_PyNP"/>
    <property type="match status" value="1"/>
</dbReference>
<dbReference type="InterPro" id="IPR036566">
    <property type="entry name" value="PYNP-like_C_sf"/>
</dbReference>
<dbReference type="InterPro" id="IPR000312">
    <property type="entry name" value="Glycosyl_Trfase_fam3"/>
</dbReference>
<evidence type="ECO:0000313" key="9">
    <source>
        <dbReference type="EMBL" id="TWU05749.1"/>
    </source>
</evidence>
<evidence type="ECO:0000256" key="6">
    <source>
        <dbReference type="ARBA" id="ARBA00048550"/>
    </source>
</evidence>
<dbReference type="GO" id="GO:0006213">
    <property type="term" value="P:pyrimidine nucleoside metabolic process"/>
    <property type="evidence" value="ECO:0007669"/>
    <property type="project" value="InterPro"/>
</dbReference>
<dbReference type="InterPro" id="IPR017459">
    <property type="entry name" value="Glycosyl_Trfase_fam3_N_dom"/>
</dbReference>
<dbReference type="PANTHER" id="PTHR10515">
    <property type="entry name" value="THYMIDINE PHOSPHORYLASE"/>
    <property type="match status" value="1"/>
</dbReference>
<evidence type="ECO:0000259" key="8">
    <source>
        <dbReference type="SMART" id="SM00941"/>
    </source>
</evidence>
<comment type="subunit">
    <text evidence="2">Homodimer.</text>
</comment>
<dbReference type="GO" id="GO:0006206">
    <property type="term" value="P:pyrimidine nucleobase metabolic process"/>
    <property type="evidence" value="ECO:0007669"/>
    <property type="project" value="InterPro"/>
</dbReference>
<name>A0A5C6B308_9BACT</name>
<dbReference type="PANTHER" id="PTHR10515:SF0">
    <property type="entry name" value="THYMIDINE PHOSPHORYLASE"/>
    <property type="match status" value="1"/>
</dbReference>
<dbReference type="InterPro" id="IPR013102">
    <property type="entry name" value="PYNP_C"/>
</dbReference>
<dbReference type="EC" id="2.4.2.4" evidence="3"/>
<dbReference type="PROSITE" id="PS00647">
    <property type="entry name" value="THYMID_PHOSPHORYLASE"/>
    <property type="match status" value="1"/>
</dbReference>
<protein>
    <recommendedName>
        <fullName evidence="3">thymidine phosphorylase</fullName>
        <ecNumber evidence="3">2.4.2.4</ecNumber>
    </recommendedName>
</protein>
<dbReference type="Pfam" id="PF02885">
    <property type="entry name" value="Glycos_trans_3N"/>
    <property type="match status" value="1"/>
</dbReference>
<dbReference type="SUPFAM" id="SSF52418">
    <property type="entry name" value="Nucleoside phosphorylase/phosphoribosyltransferase catalytic domain"/>
    <property type="match status" value="1"/>
</dbReference>
<dbReference type="GO" id="GO:0004645">
    <property type="term" value="F:1,4-alpha-oligoglucan phosphorylase activity"/>
    <property type="evidence" value="ECO:0007669"/>
    <property type="project" value="InterPro"/>
</dbReference>
<dbReference type="Gene3D" id="3.90.1170.30">
    <property type="entry name" value="Pyrimidine nucleoside phosphorylase-like, C-terminal domain"/>
    <property type="match status" value="1"/>
</dbReference>
<evidence type="ECO:0000256" key="2">
    <source>
        <dbReference type="ARBA" id="ARBA00011738"/>
    </source>
</evidence>
<reference evidence="9 10" key="1">
    <citation type="submission" date="2019-02" db="EMBL/GenBank/DDBJ databases">
        <title>Deep-cultivation of Planctomycetes and their phenomic and genomic characterization uncovers novel biology.</title>
        <authorList>
            <person name="Wiegand S."/>
            <person name="Jogler M."/>
            <person name="Boedeker C."/>
            <person name="Pinto D."/>
            <person name="Vollmers J."/>
            <person name="Rivas-Marin E."/>
            <person name="Kohn T."/>
            <person name="Peeters S.H."/>
            <person name="Heuer A."/>
            <person name="Rast P."/>
            <person name="Oberbeckmann S."/>
            <person name="Bunk B."/>
            <person name="Jeske O."/>
            <person name="Meyerdierks A."/>
            <person name="Storesund J.E."/>
            <person name="Kallscheuer N."/>
            <person name="Luecker S."/>
            <person name="Lage O.M."/>
            <person name="Pohl T."/>
            <person name="Merkel B.J."/>
            <person name="Hornburger P."/>
            <person name="Mueller R.-W."/>
            <person name="Bruemmer F."/>
            <person name="Labrenz M."/>
            <person name="Spormann A.M."/>
            <person name="Op Den Camp H."/>
            <person name="Overmann J."/>
            <person name="Amann R."/>
            <person name="Jetten M.S.M."/>
            <person name="Mascher T."/>
            <person name="Medema M.H."/>
            <person name="Devos D.P."/>
            <person name="Kaster A.-K."/>
            <person name="Ovreas L."/>
            <person name="Rohde M."/>
            <person name="Galperin M.Y."/>
            <person name="Jogler C."/>
        </authorList>
    </citation>
    <scope>NUCLEOTIDE SEQUENCE [LARGE SCALE GENOMIC DNA]</scope>
    <source>
        <strain evidence="9 10">Pla52n</strain>
    </source>
</reference>
<comment type="caution">
    <text evidence="9">The sequence shown here is derived from an EMBL/GenBank/DDBJ whole genome shotgun (WGS) entry which is preliminary data.</text>
</comment>
<keyword evidence="10" id="KW-1185">Reference proteome</keyword>
<dbReference type="InterPro" id="IPR000053">
    <property type="entry name" value="Thymidine/pyrmidine_PPase"/>
</dbReference>
<dbReference type="AlphaFoldDB" id="A0A5C6B308"/>
<dbReference type="Gene3D" id="1.20.970.10">
    <property type="entry name" value="Transferase, Pyrimidine Nucleoside Phosphorylase, Chain C"/>
    <property type="match status" value="1"/>
</dbReference>
<organism evidence="9 10">
    <name type="scientific">Stieleria varia</name>
    <dbReference type="NCBI Taxonomy" id="2528005"/>
    <lineage>
        <taxon>Bacteria</taxon>
        <taxon>Pseudomonadati</taxon>
        <taxon>Planctomycetota</taxon>
        <taxon>Planctomycetia</taxon>
        <taxon>Pirellulales</taxon>
        <taxon>Pirellulaceae</taxon>
        <taxon>Stieleria</taxon>
    </lineage>
</organism>
<dbReference type="EMBL" id="SJPN01000002">
    <property type="protein sequence ID" value="TWU05749.1"/>
    <property type="molecule type" value="Genomic_DNA"/>
</dbReference>
<dbReference type="GO" id="GO:0009032">
    <property type="term" value="F:thymidine phosphorylase activity"/>
    <property type="evidence" value="ECO:0007669"/>
    <property type="project" value="UniProtKB-EC"/>
</dbReference>
<dbReference type="GO" id="GO:0005829">
    <property type="term" value="C:cytosol"/>
    <property type="evidence" value="ECO:0007669"/>
    <property type="project" value="TreeGrafter"/>
</dbReference>
<dbReference type="FunFam" id="3.40.1030.10:FF:000003">
    <property type="entry name" value="Pyrimidine-nucleoside phosphorylase"/>
    <property type="match status" value="1"/>
</dbReference>
<dbReference type="SMART" id="SM00941">
    <property type="entry name" value="PYNP_C"/>
    <property type="match status" value="1"/>
</dbReference>
<dbReference type="NCBIfam" id="NF004490">
    <property type="entry name" value="PRK05820.1"/>
    <property type="match status" value="1"/>
</dbReference>
<feature type="compositionally biased region" description="Basic and acidic residues" evidence="7">
    <location>
        <begin position="78"/>
        <end position="99"/>
    </location>
</feature>
<evidence type="ECO:0000313" key="10">
    <source>
        <dbReference type="Proteomes" id="UP000320176"/>
    </source>
</evidence>
<dbReference type="InterPro" id="IPR018090">
    <property type="entry name" value="Pyrmidine_PPas_bac/euk"/>
</dbReference>
<dbReference type="InterPro" id="IPR035902">
    <property type="entry name" value="Nuc_phospho_transferase"/>
</dbReference>
<dbReference type="Pfam" id="PF00591">
    <property type="entry name" value="Glycos_transf_3"/>
    <property type="match status" value="1"/>
</dbReference>
<comment type="catalytic activity">
    <reaction evidence="6">
        <text>thymidine + phosphate = 2-deoxy-alpha-D-ribose 1-phosphate + thymine</text>
        <dbReference type="Rhea" id="RHEA:16037"/>
        <dbReference type="ChEBI" id="CHEBI:17748"/>
        <dbReference type="ChEBI" id="CHEBI:17821"/>
        <dbReference type="ChEBI" id="CHEBI:43474"/>
        <dbReference type="ChEBI" id="CHEBI:57259"/>
        <dbReference type="EC" id="2.4.2.4"/>
    </reaction>
</comment>
<dbReference type="Proteomes" id="UP000320176">
    <property type="component" value="Unassembled WGS sequence"/>
</dbReference>
<evidence type="ECO:0000256" key="7">
    <source>
        <dbReference type="SAM" id="MobiDB-lite"/>
    </source>
</evidence>
<comment type="similarity">
    <text evidence="1">Belongs to the thymidine/pyrimidine-nucleoside phosphorylase family.</text>
</comment>
<dbReference type="InterPro" id="IPR036320">
    <property type="entry name" value="Glycosyl_Trfase_fam3_N_dom_sf"/>
</dbReference>
<dbReference type="InterPro" id="IPR017872">
    <property type="entry name" value="Pyrmidine_PPase_CS"/>
</dbReference>
<evidence type="ECO:0000256" key="3">
    <source>
        <dbReference type="ARBA" id="ARBA00011892"/>
    </source>
</evidence>
<evidence type="ECO:0000256" key="5">
    <source>
        <dbReference type="ARBA" id="ARBA00022679"/>
    </source>
</evidence>
<proteinExistence type="inferred from homology"/>
<keyword evidence="4 9" id="KW-0328">Glycosyltransferase</keyword>
<accession>A0A5C6B308</accession>
<gene>
    <name evidence="9" type="primary">pdp</name>
    <name evidence="9" type="ORF">Pla52n_14640</name>
</gene>
<dbReference type="Gene3D" id="3.40.1030.10">
    <property type="entry name" value="Nucleoside phosphorylase/phosphoribosyltransferase catalytic domain"/>
    <property type="match status" value="1"/>
</dbReference>
<dbReference type="SUPFAM" id="SSF54680">
    <property type="entry name" value="Pyrimidine nucleoside phosphorylase C-terminal domain"/>
    <property type="match status" value="1"/>
</dbReference>
<dbReference type="NCBIfam" id="TIGR02644">
    <property type="entry name" value="Y_phosphoryl"/>
    <property type="match status" value="1"/>
</dbReference>
<feature type="domain" description="Pyrimidine nucleoside phosphorylase C-terminal" evidence="8">
    <location>
        <begin position="356"/>
        <end position="429"/>
    </location>
</feature>
<feature type="region of interest" description="Disordered" evidence="7">
    <location>
        <begin position="75"/>
        <end position="100"/>
    </location>
</feature>
<dbReference type="Pfam" id="PF07831">
    <property type="entry name" value="PYNP_C"/>
    <property type="match status" value="1"/>
</dbReference>
<evidence type="ECO:0000256" key="4">
    <source>
        <dbReference type="ARBA" id="ARBA00022676"/>
    </source>
</evidence>
<keyword evidence="5 9" id="KW-0808">Transferase</keyword>